<dbReference type="InterPro" id="IPR005119">
    <property type="entry name" value="LysR_subst-bd"/>
</dbReference>
<dbReference type="InterPro" id="IPR036390">
    <property type="entry name" value="WH_DNA-bd_sf"/>
</dbReference>
<name>A0ABS4QRX8_9NOCA</name>
<dbReference type="PANTHER" id="PTHR30126">
    <property type="entry name" value="HTH-TYPE TRANSCRIPTIONAL REGULATOR"/>
    <property type="match status" value="1"/>
</dbReference>
<protein>
    <submittedName>
        <fullName evidence="6">DNA-binding transcriptional LysR family regulator</fullName>
    </submittedName>
</protein>
<dbReference type="EMBL" id="JAGGMR010000001">
    <property type="protein sequence ID" value="MBP2194467.1"/>
    <property type="molecule type" value="Genomic_DNA"/>
</dbReference>
<dbReference type="RefSeq" id="WP_209897587.1">
    <property type="nucleotide sequence ID" value="NZ_JAGGMR010000001.1"/>
</dbReference>
<evidence type="ECO:0000256" key="1">
    <source>
        <dbReference type="ARBA" id="ARBA00009437"/>
    </source>
</evidence>
<dbReference type="GO" id="GO:0003677">
    <property type="term" value="F:DNA binding"/>
    <property type="evidence" value="ECO:0007669"/>
    <property type="project" value="UniProtKB-KW"/>
</dbReference>
<keyword evidence="2" id="KW-0805">Transcription regulation</keyword>
<comment type="similarity">
    <text evidence="1">Belongs to the LysR transcriptional regulatory family.</text>
</comment>
<evidence type="ECO:0000259" key="5">
    <source>
        <dbReference type="PROSITE" id="PS50931"/>
    </source>
</evidence>
<dbReference type="InterPro" id="IPR000847">
    <property type="entry name" value="LysR_HTH_N"/>
</dbReference>
<evidence type="ECO:0000256" key="4">
    <source>
        <dbReference type="ARBA" id="ARBA00023163"/>
    </source>
</evidence>
<proteinExistence type="inferred from homology"/>
<dbReference type="InterPro" id="IPR036388">
    <property type="entry name" value="WH-like_DNA-bd_sf"/>
</dbReference>
<gene>
    <name evidence="6" type="ORF">BJ987_007368</name>
</gene>
<dbReference type="Gene3D" id="3.40.190.290">
    <property type="match status" value="1"/>
</dbReference>
<keyword evidence="3 6" id="KW-0238">DNA-binding</keyword>
<keyword evidence="7" id="KW-1185">Reference proteome</keyword>
<keyword evidence="4" id="KW-0804">Transcription</keyword>
<dbReference type="SUPFAM" id="SSF53850">
    <property type="entry name" value="Periplasmic binding protein-like II"/>
    <property type="match status" value="1"/>
</dbReference>
<reference evidence="6 7" key="1">
    <citation type="submission" date="2021-03" db="EMBL/GenBank/DDBJ databases">
        <title>Sequencing the genomes of 1000 actinobacteria strains.</title>
        <authorList>
            <person name="Klenk H.-P."/>
        </authorList>
    </citation>
    <scope>NUCLEOTIDE SEQUENCE [LARGE SCALE GENOMIC DNA]</scope>
    <source>
        <strain evidence="6 7">DSM 45516</strain>
    </source>
</reference>
<feature type="domain" description="HTH lysR-type" evidence="5">
    <location>
        <begin position="10"/>
        <end position="67"/>
    </location>
</feature>
<accession>A0ABS4QRX8</accession>
<dbReference type="SUPFAM" id="SSF46785">
    <property type="entry name" value="Winged helix' DNA-binding domain"/>
    <property type="match status" value="1"/>
</dbReference>
<dbReference type="PANTHER" id="PTHR30126:SF39">
    <property type="entry name" value="HTH-TYPE TRANSCRIPTIONAL REGULATOR CYSL"/>
    <property type="match status" value="1"/>
</dbReference>
<dbReference type="PROSITE" id="PS50931">
    <property type="entry name" value="HTH_LYSR"/>
    <property type="match status" value="1"/>
</dbReference>
<evidence type="ECO:0000313" key="6">
    <source>
        <dbReference type="EMBL" id="MBP2194467.1"/>
    </source>
</evidence>
<dbReference type="Proteomes" id="UP001519325">
    <property type="component" value="Unassembled WGS sequence"/>
</dbReference>
<sequence length="306" mass="32058">MSDRETDGSLDLTQVRTFLAVYRAGTVTAGARLAGLSQPTVTAQLRALEQRLGYQLFERLARGVAPTAAAAELAARVAGPLDALELAIGRPARAEPAPEPPVRLAGPAEMLAIQVLPALAPLVVAGVRLNITAGLSDELLAGLRAGQYDLMLSTVRPRGRTVIAEPLTDEEFVLVAAPAVAEHIDLGSLRTDGPPALAGLPLISYAADLPILRRYWRHVFGVRLTAEPAVIVADLRAVAAAVAAGAGISVLPRYLCAADLAAGALIPLLEPDDPPINTGFLVRRPGATSPHVDQVARHIRAAARDW</sequence>
<dbReference type="Pfam" id="PF03466">
    <property type="entry name" value="LysR_substrate"/>
    <property type="match status" value="1"/>
</dbReference>
<dbReference type="Pfam" id="PF00126">
    <property type="entry name" value="HTH_1"/>
    <property type="match status" value="1"/>
</dbReference>
<evidence type="ECO:0000256" key="2">
    <source>
        <dbReference type="ARBA" id="ARBA00023015"/>
    </source>
</evidence>
<evidence type="ECO:0000313" key="7">
    <source>
        <dbReference type="Proteomes" id="UP001519325"/>
    </source>
</evidence>
<organism evidence="6 7">
    <name type="scientific">Nocardia goodfellowii</name>
    <dbReference type="NCBI Taxonomy" id="882446"/>
    <lineage>
        <taxon>Bacteria</taxon>
        <taxon>Bacillati</taxon>
        <taxon>Actinomycetota</taxon>
        <taxon>Actinomycetes</taxon>
        <taxon>Mycobacteriales</taxon>
        <taxon>Nocardiaceae</taxon>
        <taxon>Nocardia</taxon>
    </lineage>
</organism>
<comment type="caution">
    <text evidence="6">The sequence shown here is derived from an EMBL/GenBank/DDBJ whole genome shotgun (WGS) entry which is preliminary data.</text>
</comment>
<dbReference type="Gene3D" id="1.10.10.10">
    <property type="entry name" value="Winged helix-like DNA-binding domain superfamily/Winged helix DNA-binding domain"/>
    <property type="match status" value="1"/>
</dbReference>
<evidence type="ECO:0000256" key="3">
    <source>
        <dbReference type="ARBA" id="ARBA00023125"/>
    </source>
</evidence>
<dbReference type="PRINTS" id="PR00039">
    <property type="entry name" value="HTHLYSR"/>
</dbReference>